<feature type="compositionally biased region" description="Polar residues" evidence="1">
    <location>
        <begin position="142"/>
        <end position="161"/>
    </location>
</feature>
<evidence type="ECO:0000313" key="2">
    <source>
        <dbReference type="EMBL" id="KNE87441.1"/>
    </source>
</evidence>
<dbReference type="Proteomes" id="UP000054564">
    <property type="component" value="Unassembled WGS sequence"/>
</dbReference>
<dbReference type="OrthoDB" id="2506909at2759"/>
<proteinExistence type="predicted"/>
<reference evidence="3" key="1">
    <citation type="submission" date="2014-03" db="EMBL/GenBank/DDBJ databases">
        <title>The Genome Sequence of Puccinia striiformis f. sp. tritici PST-78.</title>
        <authorList>
            <consortium name="The Broad Institute Genome Sequencing Platform"/>
            <person name="Cuomo C."/>
            <person name="Hulbert S."/>
            <person name="Chen X."/>
            <person name="Walker B."/>
            <person name="Young S.K."/>
            <person name="Zeng Q."/>
            <person name="Gargeya S."/>
            <person name="Fitzgerald M."/>
            <person name="Haas B."/>
            <person name="Abouelleil A."/>
            <person name="Alvarado L."/>
            <person name="Arachchi H.M."/>
            <person name="Berlin A.M."/>
            <person name="Chapman S.B."/>
            <person name="Goldberg J."/>
            <person name="Griggs A."/>
            <person name="Gujja S."/>
            <person name="Hansen M."/>
            <person name="Howarth C."/>
            <person name="Imamovic A."/>
            <person name="Larimer J."/>
            <person name="McCowan C."/>
            <person name="Montmayeur A."/>
            <person name="Murphy C."/>
            <person name="Neiman D."/>
            <person name="Pearson M."/>
            <person name="Priest M."/>
            <person name="Roberts A."/>
            <person name="Saif S."/>
            <person name="Shea T."/>
            <person name="Sisk P."/>
            <person name="Sykes S."/>
            <person name="Wortman J."/>
            <person name="Nusbaum C."/>
            <person name="Birren B."/>
        </authorList>
    </citation>
    <scope>NUCLEOTIDE SEQUENCE [LARGE SCALE GENOMIC DNA]</scope>
    <source>
        <strain evidence="3">race PST-78</strain>
    </source>
</reference>
<dbReference type="AlphaFoldDB" id="A0A0L0UKA6"/>
<protein>
    <submittedName>
        <fullName evidence="2">Uncharacterized protein</fullName>
    </submittedName>
</protein>
<feature type="non-terminal residue" evidence="2">
    <location>
        <position position="1"/>
    </location>
</feature>
<organism evidence="2 3">
    <name type="scientific">Puccinia striiformis f. sp. tritici PST-78</name>
    <dbReference type="NCBI Taxonomy" id="1165861"/>
    <lineage>
        <taxon>Eukaryota</taxon>
        <taxon>Fungi</taxon>
        <taxon>Dikarya</taxon>
        <taxon>Basidiomycota</taxon>
        <taxon>Pucciniomycotina</taxon>
        <taxon>Pucciniomycetes</taxon>
        <taxon>Pucciniales</taxon>
        <taxon>Pucciniaceae</taxon>
        <taxon>Puccinia</taxon>
    </lineage>
</organism>
<sequence>IRPRKAQVLRRQANNWKDAITLEDRKEIFATYGVRYSILFELPYFDPLANAIVEPMHNIFLGLLKHHGQGLFGLKSSEKKSSNNNRFKPKATTDTASSSEQCESEDLQVSDAEQDACSEEDNGHKDEQESKQSVDELLGALQNLNFNSDIEPTSESQSTSS</sequence>
<dbReference type="STRING" id="1165861.A0A0L0UKA6"/>
<accession>A0A0L0UKA6</accession>
<keyword evidence="3" id="KW-1185">Reference proteome</keyword>
<feature type="region of interest" description="Disordered" evidence="1">
    <location>
        <begin position="74"/>
        <end position="161"/>
    </location>
</feature>
<feature type="non-terminal residue" evidence="2">
    <location>
        <position position="161"/>
    </location>
</feature>
<evidence type="ECO:0000256" key="1">
    <source>
        <dbReference type="SAM" id="MobiDB-lite"/>
    </source>
</evidence>
<gene>
    <name evidence="2" type="ORF">PSTG_19174</name>
</gene>
<name>A0A0L0UKA6_9BASI</name>
<dbReference type="EMBL" id="AJIL01005386">
    <property type="protein sequence ID" value="KNE87441.1"/>
    <property type="molecule type" value="Genomic_DNA"/>
</dbReference>
<feature type="compositionally biased region" description="Basic and acidic residues" evidence="1">
    <location>
        <begin position="121"/>
        <end position="134"/>
    </location>
</feature>
<comment type="caution">
    <text evidence="2">The sequence shown here is derived from an EMBL/GenBank/DDBJ whole genome shotgun (WGS) entry which is preliminary data.</text>
</comment>
<feature type="compositionally biased region" description="Acidic residues" evidence="1">
    <location>
        <begin position="102"/>
        <end position="120"/>
    </location>
</feature>
<evidence type="ECO:0000313" key="3">
    <source>
        <dbReference type="Proteomes" id="UP000054564"/>
    </source>
</evidence>
<feature type="compositionally biased region" description="Polar residues" evidence="1">
    <location>
        <begin position="92"/>
        <end position="101"/>
    </location>
</feature>